<dbReference type="SUPFAM" id="SSF57829">
    <property type="entry name" value="Zn-binding ribosomal proteins"/>
    <property type="match status" value="1"/>
</dbReference>
<dbReference type="AlphaFoldDB" id="A0A5C3NIN6"/>
<keyword evidence="10" id="KW-1185">Reference proteome</keyword>
<dbReference type="InterPro" id="IPR011332">
    <property type="entry name" value="Ribosomal_zn-bd"/>
</dbReference>
<evidence type="ECO:0000256" key="2">
    <source>
        <dbReference type="ARBA" id="ARBA00008560"/>
    </source>
</evidence>
<keyword evidence="5" id="KW-0496">Mitochondrion</keyword>
<comment type="subcellular location">
    <subcellularLocation>
        <location evidence="1">Mitochondrion</location>
    </subcellularLocation>
</comment>
<keyword evidence="3" id="KW-0809">Transit peptide</keyword>
<gene>
    <name evidence="9" type="ORF">OE88DRAFT_1671106</name>
</gene>
<evidence type="ECO:0000313" key="9">
    <source>
        <dbReference type="EMBL" id="TFK57252.1"/>
    </source>
</evidence>
<dbReference type="Proteomes" id="UP000305948">
    <property type="component" value="Unassembled WGS sequence"/>
</dbReference>
<dbReference type="GO" id="GO:0003735">
    <property type="term" value="F:structural constituent of ribosome"/>
    <property type="evidence" value="ECO:0007669"/>
    <property type="project" value="InterPro"/>
</dbReference>
<keyword evidence="4" id="KW-0689">Ribosomal protein</keyword>
<name>A0A5C3NIN6_9AGAM</name>
<evidence type="ECO:0000256" key="5">
    <source>
        <dbReference type="ARBA" id="ARBA00023128"/>
    </source>
</evidence>
<dbReference type="PANTHER" id="PTHR21026:SF2">
    <property type="entry name" value="LARGE RIBOSOMAL SUBUNIT PROTEIN BL32M"/>
    <property type="match status" value="1"/>
</dbReference>
<dbReference type="EMBL" id="ML213503">
    <property type="protein sequence ID" value="TFK57252.1"/>
    <property type="molecule type" value="Genomic_DNA"/>
</dbReference>
<dbReference type="NCBIfam" id="TIGR01031">
    <property type="entry name" value="rpmF_bact"/>
    <property type="match status" value="1"/>
</dbReference>
<dbReference type="GO" id="GO:0005762">
    <property type="term" value="C:mitochondrial large ribosomal subunit"/>
    <property type="evidence" value="ECO:0007669"/>
    <property type="project" value="TreeGrafter"/>
</dbReference>
<proteinExistence type="inferred from homology"/>
<keyword evidence="8" id="KW-0732">Signal</keyword>
<feature type="signal peptide" evidence="8">
    <location>
        <begin position="1"/>
        <end position="33"/>
    </location>
</feature>
<evidence type="ECO:0000313" key="10">
    <source>
        <dbReference type="Proteomes" id="UP000305948"/>
    </source>
</evidence>
<dbReference type="InterPro" id="IPR051991">
    <property type="entry name" value="Mitoribosomal_protein_bL32"/>
</dbReference>
<keyword evidence="6" id="KW-0687">Ribonucleoprotein</keyword>
<protein>
    <recommendedName>
        <fullName evidence="7">Large ribosomal subunit protein bL32m</fullName>
    </recommendedName>
</protein>
<accession>A0A5C3NIN6</accession>
<organism evidence="9 10">
    <name type="scientific">Heliocybe sulcata</name>
    <dbReference type="NCBI Taxonomy" id="5364"/>
    <lineage>
        <taxon>Eukaryota</taxon>
        <taxon>Fungi</taxon>
        <taxon>Dikarya</taxon>
        <taxon>Basidiomycota</taxon>
        <taxon>Agaricomycotina</taxon>
        <taxon>Agaricomycetes</taxon>
        <taxon>Gloeophyllales</taxon>
        <taxon>Gloeophyllaceae</taxon>
        <taxon>Heliocybe</taxon>
    </lineage>
</organism>
<reference evidence="9 10" key="1">
    <citation type="journal article" date="2019" name="Nat. Ecol. Evol.">
        <title>Megaphylogeny resolves global patterns of mushroom evolution.</title>
        <authorList>
            <person name="Varga T."/>
            <person name="Krizsan K."/>
            <person name="Foldi C."/>
            <person name="Dima B."/>
            <person name="Sanchez-Garcia M."/>
            <person name="Sanchez-Ramirez S."/>
            <person name="Szollosi G.J."/>
            <person name="Szarkandi J.G."/>
            <person name="Papp V."/>
            <person name="Albert L."/>
            <person name="Andreopoulos W."/>
            <person name="Angelini C."/>
            <person name="Antonin V."/>
            <person name="Barry K.W."/>
            <person name="Bougher N.L."/>
            <person name="Buchanan P."/>
            <person name="Buyck B."/>
            <person name="Bense V."/>
            <person name="Catcheside P."/>
            <person name="Chovatia M."/>
            <person name="Cooper J."/>
            <person name="Damon W."/>
            <person name="Desjardin D."/>
            <person name="Finy P."/>
            <person name="Geml J."/>
            <person name="Haridas S."/>
            <person name="Hughes K."/>
            <person name="Justo A."/>
            <person name="Karasinski D."/>
            <person name="Kautmanova I."/>
            <person name="Kiss B."/>
            <person name="Kocsube S."/>
            <person name="Kotiranta H."/>
            <person name="LaButti K.M."/>
            <person name="Lechner B.E."/>
            <person name="Liimatainen K."/>
            <person name="Lipzen A."/>
            <person name="Lukacs Z."/>
            <person name="Mihaltcheva S."/>
            <person name="Morgado L.N."/>
            <person name="Niskanen T."/>
            <person name="Noordeloos M.E."/>
            <person name="Ohm R.A."/>
            <person name="Ortiz-Santana B."/>
            <person name="Ovrebo C."/>
            <person name="Racz N."/>
            <person name="Riley R."/>
            <person name="Savchenko A."/>
            <person name="Shiryaev A."/>
            <person name="Soop K."/>
            <person name="Spirin V."/>
            <person name="Szebenyi C."/>
            <person name="Tomsovsky M."/>
            <person name="Tulloss R.E."/>
            <person name="Uehling J."/>
            <person name="Grigoriev I.V."/>
            <person name="Vagvolgyi C."/>
            <person name="Papp T."/>
            <person name="Martin F.M."/>
            <person name="Miettinen O."/>
            <person name="Hibbett D.S."/>
            <person name="Nagy L.G."/>
        </authorList>
    </citation>
    <scope>NUCLEOTIDE SEQUENCE [LARGE SCALE GENOMIC DNA]</scope>
    <source>
        <strain evidence="9 10">OMC1185</strain>
    </source>
</reference>
<evidence type="ECO:0000256" key="4">
    <source>
        <dbReference type="ARBA" id="ARBA00022980"/>
    </source>
</evidence>
<dbReference type="GO" id="GO:0006412">
    <property type="term" value="P:translation"/>
    <property type="evidence" value="ECO:0007669"/>
    <property type="project" value="InterPro"/>
</dbReference>
<feature type="chain" id="PRO_5023040609" description="Large ribosomal subunit protein bL32m" evidence="8">
    <location>
        <begin position="34"/>
        <end position="121"/>
    </location>
</feature>
<evidence type="ECO:0000256" key="3">
    <source>
        <dbReference type="ARBA" id="ARBA00022946"/>
    </source>
</evidence>
<dbReference type="InterPro" id="IPR002677">
    <property type="entry name" value="Ribosomal_bL32"/>
</dbReference>
<dbReference type="OrthoDB" id="2014905at2759"/>
<evidence type="ECO:0000256" key="7">
    <source>
        <dbReference type="ARBA" id="ARBA00039935"/>
    </source>
</evidence>
<dbReference type="STRING" id="5364.A0A5C3NIN6"/>
<sequence>MAALALRQTSSIFSLHRASFLGTLLSSIPLVSAALSPPSPRWTIPTLQSLLDLFPPFLLAVPKKKVSHSRKGMRSALKGLKDKLNLVHCPACGSPKLAHNLCPNCYSQLSRSWKQQMKEQP</sequence>
<dbReference type="Pfam" id="PF01783">
    <property type="entry name" value="Ribosomal_L32p"/>
    <property type="match status" value="1"/>
</dbReference>
<dbReference type="PANTHER" id="PTHR21026">
    <property type="entry name" value="39S RIBOSOMAL PROTEIN L32, MITOCHONDRIAL"/>
    <property type="match status" value="1"/>
</dbReference>
<comment type="similarity">
    <text evidence="2">Belongs to the bacterial ribosomal protein bL32 family.</text>
</comment>
<evidence type="ECO:0000256" key="1">
    <source>
        <dbReference type="ARBA" id="ARBA00004173"/>
    </source>
</evidence>
<evidence type="ECO:0000256" key="8">
    <source>
        <dbReference type="SAM" id="SignalP"/>
    </source>
</evidence>
<evidence type="ECO:0000256" key="6">
    <source>
        <dbReference type="ARBA" id="ARBA00023274"/>
    </source>
</evidence>